<evidence type="ECO:0000313" key="2">
    <source>
        <dbReference type="Proteomes" id="UP000000763"/>
    </source>
</evidence>
<proteinExistence type="predicted"/>
<dbReference type="Proteomes" id="UP000000763">
    <property type="component" value="Chromosome 1"/>
</dbReference>
<reference evidence="2" key="2">
    <citation type="journal article" date="2008" name="Nucleic Acids Res.">
        <title>The rice annotation project database (RAP-DB): 2008 update.</title>
        <authorList>
            <consortium name="The rice annotation project (RAP)"/>
        </authorList>
    </citation>
    <scope>GENOME REANNOTATION</scope>
    <source>
        <strain evidence="2">cv. Nipponbare</strain>
    </source>
</reference>
<sequence>MGRRSFIGGGGLDPGIASF</sequence>
<dbReference type="EMBL" id="AP008207">
    <property type="protein sequence ID" value="BAH91191.1"/>
    <property type="molecule type" value="Genomic_DNA"/>
</dbReference>
<dbReference type="KEGG" id="dosa:Os01g0610050"/>
<name>C7IX54_ORYSJ</name>
<gene>
    <name evidence="1" type="ordered locus">Os01g0610050</name>
</gene>
<organism evidence="1 2">
    <name type="scientific">Oryza sativa subsp. japonica</name>
    <name type="common">Rice</name>
    <dbReference type="NCBI Taxonomy" id="39947"/>
    <lineage>
        <taxon>Eukaryota</taxon>
        <taxon>Viridiplantae</taxon>
        <taxon>Streptophyta</taxon>
        <taxon>Embryophyta</taxon>
        <taxon>Tracheophyta</taxon>
        <taxon>Spermatophyta</taxon>
        <taxon>Magnoliopsida</taxon>
        <taxon>Liliopsida</taxon>
        <taxon>Poales</taxon>
        <taxon>Poaceae</taxon>
        <taxon>BOP clade</taxon>
        <taxon>Oryzoideae</taxon>
        <taxon>Oryzeae</taxon>
        <taxon>Oryzinae</taxon>
        <taxon>Oryza</taxon>
        <taxon>Oryza sativa</taxon>
    </lineage>
</organism>
<evidence type="ECO:0000313" key="1">
    <source>
        <dbReference type="EMBL" id="BAH91191.1"/>
    </source>
</evidence>
<dbReference type="AlphaFoldDB" id="C7IX54"/>
<reference evidence="1 2" key="1">
    <citation type="journal article" date="2005" name="Nature">
        <title>The map-based sequence of the rice genome.</title>
        <authorList>
            <consortium name="International rice genome sequencing project (IRGSP)"/>
            <person name="Matsumoto T."/>
            <person name="Wu J."/>
            <person name="Kanamori H."/>
            <person name="Katayose Y."/>
            <person name="Fujisawa M."/>
            <person name="Namiki N."/>
            <person name="Mizuno H."/>
            <person name="Yamamoto K."/>
            <person name="Antonio B.A."/>
            <person name="Baba T."/>
            <person name="Sakata K."/>
            <person name="Nagamura Y."/>
            <person name="Aoki H."/>
            <person name="Arikawa K."/>
            <person name="Arita K."/>
            <person name="Bito T."/>
            <person name="Chiden Y."/>
            <person name="Fujitsuka N."/>
            <person name="Fukunaka R."/>
            <person name="Hamada M."/>
            <person name="Harada C."/>
            <person name="Hayashi A."/>
            <person name="Hijishita S."/>
            <person name="Honda M."/>
            <person name="Hosokawa S."/>
            <person name="Ichikawa Y."/>
            <person name="Idonuma A."/>
            <person name="Iijima M."/>
            <person name="Ikeda M."/>
            <person name="Ikeno M."/>
            <person name="Ito K."/>
            <person name="Ito S."/>
            <person name="Ito T."/>
            <person name="Ito Y."/>
            <person name="Ito Y."/>
            <person name="Iwabuchi A."/>
            <person name="Kamiya K."/>
            <person name="Karasawa W."/>
            <person name="Kurita K."/>
            <person name="Katagiri S."/>
            <person name="Kikuta A."/>
            <person name="Kobayashi H."/>
            <person name="Kobayashi N."/>
            <person name="Machita K."/>
            <person name="Maehara T."/>
            <person name="Masukawa M."/>
            <person name="Mizubayashi T."/>
            <person name="Mukai Y."/>
            <person name="Nagasaki H."/>
            <person name="Nagata Y."/>
            <person name="Naito S."/>
            <person name="Nakashima M."/>
            <person name="Nakama Y."/>
            <person name="Nakamichi Y."/>
            <person name="Nakamura M."/>
            <person name="Meguro A."/>
            <person name="Negishi M."/>
            <person name="Ohta I."/>
            <person name="Ohta T."/>
            <person name="Okamoto M."/>
            <person name="Ono N."/>
            <person name="Saji S."/>
            <person name="Sakaguchi M."/>
            <person name="Sakai K."/>
            <person name="Shibata M."/>
            <person name="Shimokawa T."/>
            <person name="Song J."/>
            <person name="Takazaki Y."/>
            <person name="Terasawa K."/>
            <person name="Tsugane M."/>
            <person name="Tsuji K."/>
            <person name="Ueda S."/>
            <person name="Waki K."/>
            <person name="Yamagata H."/>
            <person name="Yamamoto M."/>
            <person name="Yamamoto S."/>
            <person name="Yamane H."/>
            <person name="Yoshiki S."/>
            <person name="Yoshihara R."/>
            <person name="Yukawa K."/>
            <person name="Zhong H."/>
            <person name="Yano M."/>
            <person name="Yuan Q."/>
            <person name="Ouyang S."/>
            <person name="Liu J."/>
            <person name="Jones K.M."/>
            <person name="Gansberger K."/>
            <person name="Moffat K."/>
            <person name="Hill J."/>
            <person name="Bera J."/>
            <person name="Fadrosh D."/>
            <person name="Jin S."/>
            <person name="Johri S."/>
            <person name="Kim M."/>
            <person name="Overton L."/>
            <person name="Reardon M."/>
            <person name="Tsitrin T."/>
            <person name="Vuong H."/>
            <person name="Weaver B."/>
            <person name="Ciecko A."/>
            <person name="Tallon L."/>
            <person name="Jackson J."/>
            <person name="Pai G."/>
            <person name="Aken S.V."/>
            <person name="Utterback T."/>
            <person name="Reidmuller S."/>
            <person name="Feldblyum T."/>
            <person name="Hsiao J."/>
            <person name="Zismann V."/>
            <person name="Iobst S."/>
            <person name="de Vazeille A.R."/>
            <person name="Buell C.R."/>
            <person name="Ying K."/>
            <person name="Li Y."/>
            <person name="Lu T."/>
            <person name="Huang Y."/>
            <person name="Zhao Q."/>
            <person name="Feng Q."/>
            <person name="Zhang L."/>
            <person name="Zhu J."/>
            <person name="Weng Q."/>
            <person name="Mu J."/>
            <person name="Lu Y."/>
            <person name="Fan D."/>
            <person name="Liu Y."/>
            <person name="Guan J."/>
            <person name="Zhang Y."/>
            <person name="Yu S."/>
            <person name="Liu X."/>
            <person name="Zhang Y."/>
            <person name="Hong G."/>
            <person name="Han B."/>
            <person name="Choisne N."/>
            <person name="Demange N."/>
            <person name="Orjeda G."/>
            <person name="Samain S."/>
            <person name="Cattolico L."/>
            <person name="Pelletier E."/>
            <person name="Couloux A."/>
            <person name="Segurens B."/>
            <person name="Wincker P."/>
            <person name="D'Hont A."/>
            <person name="Scarpelli C."/>
            <person name="Weissenbach J."/>
            <person name="Salanoubat M."/>
            <person name="Quetier F."/>
            <person name="Yu Y."/>
            <person name="Kim H.R."/>
            <person name="Rambo T."/>
            <person name="Currie J."/>
            <person name="Collura K."/>
            <person name="Luo M."/>
            <person name="Yang T."/>
            <person name="Ammiraju J.S.S."/>
            <person name="Engler F."/>
            <person name="Soderlund C."/>
            <person name="Wing R.A."/>
            <person name="Palmer L.E."/>
            <person name="de la Bastide M."/>
            <person name="Spiegel L."/>
            <person name="Nascimento L."/>
            <person name="Zutavern T."/>
            <person name="O'Shaughnessy A."/>
            <person name="Dike S."/>
            <person name="Dedhia N."/>
            <person name="Preston R."/>
            <person name="Balija V."/>
            <person name="McCombie W.R."/>
            <person name="Chow T."/>
            <person name="Chen H."/>
            <person name="Chung M."/>
            <person name="Chen C."/>
            <person name="Shaw J."/>
            <person name="Wu H."/>
            <person name="Hsiao K."/>
            <person name="Chao Y."/>
            <person name="Chu M."/>
            <person name="Cheng C."/>
            <person name="Hour A."/>
            <person name="Lee P."/>
            <person name="Lin S."/>
            <person name="Lin Y."/>
            <person name="Liou J."/>
            <person name="Liu S."/>
            <person name="Hsing Y."/>
            <person name="Raghuvanshi S."/>
            <person name="Mohanty A."/>
            <person name="Bharti A.K."/>
            <person name="Gaur A."/>
            <person name="Gupta V."/>
            <person name="Kumar D."/>
            <person name="Ravi V."/>
            <person name="Vij S."/>
            <person name="Kapur A."/>
            <person name="Khurana P."/>
            <person name="Khurana P."/>
            <person name="Khurana J.P."/>
            <person name="Tyagi A.K."/>
            <person name="Gaikwad K."/>
            <person name="Singh A."/>
            <person name="Dalal V."/>
            <person name="Srivastava S."/>
            <person name="Dixit A."/>
            <person name="Pal A.K."/>
            <person name="Ghazi I.A."/>
            <person name="Yadav M."/>
            <person name="Pandit A."/>
            <person name="Bhargava A."/>
            <person name="Sureshbabu K."/>
            <person name="Batra K."/>
            <person name="Sharma T.R."/>
            <person name="Mohapatra T."/>
            <person name="Singh N.K."/>
            <person name="Messing J."/>
            <person name="Nelson A.B."/>
            <person name="Fuks G."/>
            <person name="Kavchok S."/>
            <person name="Keizer G."/>
            <person name="Linton E."/>
            <person name="Llaca V."/>
            <person name="Song R."/>
            <person name="Tanyolac B."/>
            <person name="Young S."/>
            <person name="Ho-Il K."/>
            <person name="Hahn J.H."/>
            <person name="Sangsakoo G."/>
            <person name="Vanavichit A."/>
            <person name="de Mattos Luiz.A.T."/>
            <person name="Zimmer P.D."/>
            <person name="Malone G."/>
            <person name="Dellagostin O."/>
            <person name="de Oliveira A.C."/>
            <person name="Bevan M."/>
            <person name="Bancroft I."/>
            <person name="Minx P."/>
            <person name="Cordum H."/>
            <person name="Wilson R."/>
            <person name="Cheng Z."/>
            <person name="Jin W."/>
            <person name="Jiang J."/>
            <person name="Leong S.A."/>
            <person name="Iwama H."/>
            <person name="Gojobori T."/>
            <person name="Itoh T."/>
            <person name="Niimura Y."/>
            <person name="Fujii Y."/>
            <person name="Habara T."/>
            <person name="Sakai H."/>
            <person name="Sato Y."/>
            <person name="Wilson G."/>
            <person name="Kumar K."/>
            <person name="McCouch S."/>
            <person name="Juretic N."/>
            <person name="Hoen D."/>
            <person name="Wright S."/>
            <person name="Bruskiewich R."/>
            <person name="Bureau T."/>
            <person name="Miyao A."/>
            <person name="Hirochika H."/>
            <person name="Nishikawa T."/>
            <person name="Kadowaki K."/>
            <person name="Sugiura M."/>
            <person name="Burr B."/>
            <person name="Sasaki T."/>
        </authorList>
    </citation>
    <scope>NUCLEOTIDE SEQUENCE [LARGE SCALE GENOMIC DNA]</scope>
    <source>
        <strain evidence="2">cv. Nipponbare</strain>
    </source>
</reference>
<protein>
    <submittedName>
        <fullName evidence="1">Os01g0610050 protein</fullName>
    </submittedName>
</protein>
<accession>C7IX54</accession>